<dbReference type="Proteomes" id="UP000026915">
    <property type="component" value="Chromosome 4"/>
</dbReference>
<proteinExistence type="predicted"/>
<feature type="domain" description="Reverse transcriptase zinc-binding" evidence="1">
    <location>
        <begin position="110"/>
        <end position="180"/>
    </location>
</feature>
<dbReference type="EMBL" id="CM001882">
    <property type="protein sequence ID" value="EOY02330.1"/>
    <property type="molecule type" value="Genomic_DNA"/>
</dbReference>
<evidence type="ECO:0000313" key="2">
    <source>
        <dbReference type="EMBL" id="EOY02330.1"/>
    </source>
</evidence>
<dbReference type="eggNOG" id="KOG1075">
    <property type="taxonomic scope" value="Eukaryota"/>
</dbReference>
<keyword evidence="3" id="KW-1185">Reference proteome</keyword>
<name>A0A061EBG3_THECC</name>
<dbReference type="Pfam" id="PF13966">
    <property type="entry name" value="zf-RVT"/>
    <property type="match status" value="1"/>
</dbReference>
<dbReference type="HOGENOM" id="CLU_1047368_0_0_1"/>
<organism evidence="2 3">
    <name type="scientific">Theobroma cacao</name>
    <name type="common">Cacao</name>
    <name type="synonym">Cocoa</name>
    <dbReference type="NCBI Taxonomy" id="3641"/>
    <lineage>
        <taxon>Eukaryota</taxon>
        <taxon>Viridiplantae</taxon>
        <taxon>Streptophyta</taxon>
        <taxon>Embryophyta</taxon>
        <taxon>Tracheophyta</taxon>
        <taxon>Spermatophyta</taxon>
        <taxon>Magnoliopsida</taxon>
        <taxon>eudicotyledons</taxon>
        <taxon>Gunneridae</taxon>
        <taxon>Pentapetalae</taxon>
        <taxon>rosids</taxon>
        <taxon>malvids</taxon>
        <taxon>Malvales</taxon>
        <taxon>Malvaceae</taxon>
        <taxon>Byttnerioideae</taxon>
        <taxon>Theobroma</taxon>
    </lineage>
</organism>
<dbReference type="Gramene" id="EOY02330">
    <property type="protein sequence ID" value="EOY02330"/>
    <property type="gene ID" value="TCM_016841"/>
</dbReference>
<dbReference type="OMA" id="CEGAYIV"/>
<evidence type="ECO:0000259" key="1">
    <source>
        <dbReference type="Pfam" id="PF13966"/>
    </source>
</evidence>
<reference evidence="2 3" key="1">
    <citation type="journal article" date="2013" name="Genome Biol.">
        <title>The genome sequence of the most widely cultivated cacao type and its use to identify candidate genes regulating pod color.</title>
        <authorList>
            <person name="Motamayor J.C."/>
            <person name="Mockaitis K."/>
            <person name="Schmutz J."/>
            <person name="Haiminen N."/>
            <person name="Iii D.L."/>
            <person name="Cornejo O."/>
            <person name="Findley S.D."/>
            <person name="Zheng P."/>
            <person name="Utro F."/>
            <person name="Royaert S."/>
            <person name="Saski C."/>
            <person name="Jenkins J."/>
            <person name="Podicheti R."/>
            <person name="Zhao M."/>
            <person name="Scheffler B.E."/>
            <person name="Stack J.C."/>
            <person name="Feltus F.A."/>
            <person name="Mustiga G.M."/>
            <person name="Amores F."/>
            <person name="Phillips W."/>
            <person name="Marelli J.P."/>
            <person name="May G.D."/>
            <person name="Shapiro H."/>
            <person name="Ma J."/>
            <person name="Bustamante C.D."/>
            <person name="Schnell R.J."/>
            <person name="Main D."/>
            <person name="Gilbert D."/>
            <person name="Parida L."/>
            <person name="Kuhn D.N."/>
        </authorList>
    </citation>
    <scope>NUCLEOTIDE SEQUENCE [LARGE SCALE GENOMIC DNA]</scope>
    <source>
        <strain evidence="3">cv. Matina 1-6</strain>
    </source>
</reference>
<dbReference type="InterPro" id="IPR026960">
    <property type="entry name" value="RVT-Znf"/>
</dbReference>
<dbReference type="InParanoid" id="A0A061EBG3"/>
<evidence type="ECO:0000313" key="3">
    <source>
        <dbReference type="Proteomes" id="UP000026915"/>
    </source>
</evidence>
<dbReference type="AlphaFoldDB" id="A0A061EBG3"/>
<protein>
    <submittedName>
        <fullName evidence="2">Ribonuclease H-like superfamily protein</fullName>
    </submittedName>
</protein>
<sequence>MCEGAYIVFQVNESLCHIWLLSFPNQLVDEEIKVSELIDQRTMTWNDVKIIEIFPPYERELILSIPLSYRRPNDKQVWFFNRHGHYLVKSGYRMAQSLLDLQVAGSSSCNMMAFWKRIWHLELPRKVILFLWKTLNGILPTRQALVYRSILYESNCPSCDNKLETDFYCLCCCPLARVVWHFCKWGFTNIEVLFSSVQDWIFYIFQIMENEEIKEIGCFLWALWKVRNLKIFQGKSFEPLQVIELAGNLLEQYRLVKGVRSRRRIL</sequence>
<accession>A0A061EBG3</accession>
<gene>
    <name evidence="2" type="ORF">TCM_016841</name>
</gene>